<comment type="subcellular location">
    <subcellularLocation>
        <location evidence="2">Membrane</location>
        <topology evidence="2">Multi-pass membrane protein</topology>
    </subcellularLocation>
</comment>
<proteinExistence type="inferred from homology"/>
<organism evidence="13 14">
    <name type="scientific">Botryobasidium botryosum (strain FD-172 SS1)</name>
    <dbReference type="NCBI Taxonomy" id="930990"/>
    <lineage>
        <taxon>Eukaryota</taxon>
        <taxon>Fungi</taxon>
        <taxon>Dikarya</taxon>
        <taxon>Basidiomycota</taxon>
        <taxon>Agaricomycotina</taxon>
        <taxon>Agaricomycetes</taxon>
        <taxon>Cantharellales</taxon>
        <taxon>Botryobasidiaceae</taxon>
        <taxon>Botryobasidium</taxon>
    </lineage>
</organism>
<feature type="transmembrane region" description="Helical" evidence="12">
    <location>
        <begin position="389"/>
        <end position="409"/>
    </location>
</feature>
<comment type="catalytic activity">
    <reaction evidence="11">
        <text>Fe(II)-heme o + 2 A + H2O = Fe(II)-heme a + 2 AH2</text>
        <dbReference type="Rhea" id="RHEA:63388"/>
        <dbReference type="ChEBI" id="CHEBI:13193"/>
        <dbReference type="ChEBI" id="CHEBI:15377"/>
        <dbReference type="ChEBI" id="CHEBI:17499"/>
        <dbReference type="ChEBI" id="CHEBI:60530"/>
        <dbReference type="ChEBI" id="CHEBI:61715"/>
        <dbReference type="EC" id="1.17.99.9"/>
    </reaction>
    <physiologicalReaction direction="left-to-right" evidence="11">
        <dbReference type="Rhea" id="RHEA:63389"/>
    </physiologicalReaction>
</comment>
<dbReference type="STRING" id="930990.A0A067LT53"/>
<evidence type="ECO:0000313" key="14">
    <source>
        <dbReference type="Proteomes" id="UP000027195"/>
    </source>
</evidence>
<dbReference type="FunCoup" id="A0A067LT53">
    <property type="interactions" value="560"/>
</dbReference>
<keyword evidence="3 12" id="KW-0812">Transmembrane</keyword>
<dbReference type="EMBL" id="KL198146">
    <property type="protein sequence ID" value="KDQ06249.1"/>
    <property type="molecule type" value="Genomic_DNA"/>
</dbReference>
<dbReference type="GO" id="GO:0120547">
    <property type="term" value="F:heme A synthase activity"/>
    <property type="evidence" value="ECO:0007669"/>
    <property type="project" value="UniProtKB-EC"/>
</dbReference>
<name>A0A067LT53_BOTB1</name>
<evidence type="ECO:0000256" key="7">
    <source>
        <dbReference type="ARBA" id="ARBA00023004"/>
    </source>
</evidence>
<dbReference type="GO" id="GO:0046872">
    <property type="term" value="F:metal ion binding"/>
    <property type="evidence" value="ECO:0007669"/>
    <property type="project" value="UniProtKB-KW"/>
</dbReference>
<dbReference type="Pfam" id="PF02628">
    <property type="entry name" value="COX15-CtaA"/>
    <property type="match status" value="1"/>
</dbReference>
<accession>A0A067LT53</accession>
<evidence type="ECO:0000256" key="2">
    <source>
        <dbReference type="ARBA" id="ARBA00004141"/>
    </source>
</evidence>
<evidence type="ECO:0000256" key="1">
    <source>
        <dbReference type="ARBA" id="ARBA00001970"/>
    </source>
</evidence>
<gene>
    <name evidence="13" type="ORF">BOTBODRAFT_121748</name>
</gene>
<feature type="transmembrane region" description="Helical" evidence="12">
    <location>
        <begin position="65"/>
        <end position="85"/>
    </location>
</feature>
<keyword evidence="14" id="KW-1185">Reference proteome</keyword>
<keyword evidence="9 12" id="KW-0472">Membrane</keyword>
<keyword evidence="4" id="KW-0479">Metal-binding</keyword>
<dbReference type="PANTHER" id="PTHR23289">
    <property type="entry name" value="CYTOCHROME C OXIDASE ASSEMBLY PROTEIN COX15"/>
    <property type="match status" value="1"/>
</dbReference>
<dbReference type="AlphaFoldDB" id="A0A067LT53"/>
<dbReference type="GO" id="GO:0016653">
    <property type="term" value="F:oxidoreductase activity, acting on NAD(P)H, heme protein as acceptor"/>
    <property type="evidence" value="ECO:0007669"/>
    <property type="project" value="TreeGrafter"/>
</dbReference>
<feature type="transmembrane region" description="Helical" evidence="12">
    <location>
        <begin position="415"/>
        <end position="435"/>
    </location>
</feature>
<evidence type="ECO:0000256" key="3">
    <source>
        <dbReference type="ARBA" id="ARBA00022692"/>
    </source>
</evidence>
<evidence type="ECO:0000256" key="6">
    <source>
        <dbReference type="ARBA" id="ARBA00023002"/>
    </source>
</evidence>
<evidence type="ECO:0000256" key="10">
    <source>
        <dbReference type="ARBA" id="ARBA00044501"/>
    </source>
</evidence>
<evidence type="ECO:0000256" key="9">
    <source>
        <dbReference type="ARBA" id="ARBA00023136"/>
    </source>
</evidence>
<feature type="transmembrane region" description="Helical" evidence="12">
    <location>
        <begin position="279"/>
        <end position="305"/>
    </location>
</feature>
<dbReference type="GO" id="GO:0005743">
    <property type="term" value="C:mitochondrial inner membrane"/>
    <property type="evidence" value="ECO:0007669"/>
    <property type="project" value="TreeGrafter"/>
</dbReference>
<comment type="cofactor">
    <cofactor evidence="1">
        <name>heme b</name>
        <dbReference type="ChEBI" id="CHEBI:60344"/>
    </cofactor>
</comment>
<evidence type="ECO:0000256" key="8">
    <source>
        <dbReference type="ARBA" id="ARBA00023133"/>
    </source>
</evidence>
<keyword evidence="6" id="KW-0560">Oxidoreductase</keyword>
<evidence type="ECO:0000256" key="12">
    <source>
        <dbReference type="SAM" id="Phobius"/>
    </source>
</evidence>
<reference evidence="14" key="1">
    <citation type="journal article" date="2014" name="Proc. Natl. Acad. Sci. U.S.A.">
        <title>Extensive sampling of basidiomycete genomes demonstrates inadequacy of the white-rot/brown-rot paradigm for wood decay fungi.</title>
        <authorList>
            <person name="Riley R."/>
            <person name="Salamov A.A."/>
            <person name="Brown D.W."/>
            <person name="Nagy L.G."/>
            <person name="Floudas D."/>
            <person name="Held B.W."/>
            <person name="Levasseur A."/>
            <person name="Lombard V."/>
            <person name="Morin E."/>
            <person name="Otillar R."/>
            <person name="Lindquist E.A."/>
            <person name="Sun H."/>
            <person name="LaButti K.M."/>
            <person name="Schmutz J."/>
            <person name="Jabbour D."/>
            <person name="Luo H."/>
            <person name="Baker S.E."/>
            <person name="Pisabarro A.G."/>
            <person name="Walton J.D."/>
            <person name="Blanchette R.A."/>
            <person name="Henrissat B."/>
            <person name="Martin F."/>
            <person name="Cullen D."/>
            <person name="Hibbett D.S."/>
            <person name="Grigoriev I.V."/>
        </authorList>
    </citation>
    <scope>NUCLEOTIDE SEQUENCE [LARGE SCALE GENOMIC DNA]</scope>
    <source>
        <strain evidence="14">FD-172 SS1</strain>
    </source>
</reference>
<evidence type="ECO:0000256" key="11">
    <source>
        <dbReference type="ARBA" id="ARBA00048044"/>
    </source>
</evidence>
<feature type="transmembrane region" description="Helical" evidence="12">
    <location>
        <begin position="215"/>
        <end position="237"/>
    </location>
</feature>
<sequence length="462" mass="50570">MGLNGHSTRTPLLTLSFISNYKRVAPHWPTFFTPSGAFFASRFSSLTAVSSPPLPRLSTPGVSNWLLLSSALVFGIVVVGGVTRLTESGLSITEWRPIAGTLPPLTQEEWEVEFEKYKATPEFKILNHRITLSEFKRIFYMEYTHRLLGRIIGLTFVVPLTYFVLRKRLSAGHPSRLFGLSLLLGFQGFLGWYMVKSGLSSALLDMPNAHPRVSQYRLAAHLGAALALFVGMFGTGLEIRRDWRWVNQGVWSGVRAVGESVVWEGVLGRAGVRRFKGAAMVLTGLVFLTALSGAFVAGLDAGLVYNEFPLMGGRLAPPSTELFSAHYAKSADGSDLWWRNLLENPTTVQFDHRLLAMTTYVSTTALYLTTRLRSLRGALPPLTHHMAKAALAMVNLQVALGISTLLYLVPIPLAAAHQAGSVVLLSAMVALVGSLRRPSAAARVWREAKRAVELNAKRGKAA</sequence>
<feature type="transmembrane region" description="Helical" evidence="12">
    <location>
        <begin position="350"/>
        <end position="368"/>
    </location>
</feature>
<evidence type="ECO:0000313" key="13">
    <source>
        <dbReference type="EMBL" id="KDQ06249.1"/>
    </source>
</evidence>
<dbReference type="InterPro" id="IPR023754">
    <property type="entry name" value="HemeA_Synthase_type2"/>
</dbReference>
<dbReference type="PANTHER" id="PTHR23289:SF2">
    <property type="entry name" value="CYTOCHROME C OXIDASE ASSEMBLY PROTEIN COX15 HOMOLOG"/>
    <property type="match status" value="1"/>
</dbReference>
<dbReference type="InterPro" id="IPR003780">
    <property type="entry name" value="COX15/CtaA_fam"/>
</dbReference>
<protein>
    <submittedName>
        <fullName evidence="13">Uncharacterized protein</fullName>
    </submittedName>
</protein>
<keyword evidence="8" id="KW-0350">Heme biosynthesis</keyword>
<keyword evidence="5 12" id="KW-1133">Transmembrane helix</keyword>
<comment type="pathway">
    <text evidence="10">Porphyrin-containing compound metabolism; heme A biosynthesis; heme A from heme O: step 1/1.</text>
</comment>
<dbReference type="OrthoDB" id="1726137at2759"/>
<dbReference type="HOGENOM" id="CLU_017627_4_1_1"/>
<keyword evidence="7" id="KW-0408">Iron</keyword>
<dbReference type="InParanoid" id="A0A067LT53"/>
<feature type="transmembrane region" description="Helical" evidence="12">
    <location>
        <begin position="147"/>
        <end position="165"/>
    </location>
</feature>
<dbReference type="Proteomes" id="UP000027195">
    <property type="component" value="Unassembled WGS sequence"/>
</dbReference>
<evidence type="ECO:0000256" key="4">
    <source>
        <dbReference type="ARBA" id="ARBA00022723"/>
    </source>
</evidence>
<feature type="transmembrane region" description="Helical" evidence="12">
    <location>
        <begin position="177"/>
        <end position="195"/>
    </location>
</feature>
<dbReference type="GO" id="GO:0006784">
    <property type="term" value="P:heme A biosynthetic process"/>
    <property type="evidence" value="ECO:0007669"/>
    <property type="project" value="InterPro"/>
</dbReference>
<dbReference type="HAMAP" id="MF_01665">
    <property type="entry name" value="HemeA_synth_type2"/>
    <property type="match status" value="1"/>
</dbReference>
<evidence type="ECO:0000256" key="5">
    <source>
        <dbReference type="ARBA" id="ARBA00022989"/>
    </source>
</evidence>